<keyword evidence="9" id="KW-1185">Reference proteome</keyword>
<dbReference type="PROSITE" id="PS51354">
    <property type="entry name" value="GLUTAREDOXIN_2"/>
    <property type="match status" value="1"/>
</dbReference>
<keyword evidence="2" id="KW-0001">2Fe-2S</keyword>
<feature type="domain" description="Glutaredoxin" evidence="7">
    <location>
        <begin position="63"/>
        <end position="127"/>
    </location>
</feature>
<dbReference type="OrthoDB" id="415696at2759"/>
<dbReference type="PANTHER" id="PTHR10293">
    <property type="entry name" value="GLUTAREDOXIN FAMILY MEMBER"/>
    <property type="match status" value="1"/>
</dbReference>
<evidence type="ECO:0000256" key="2">
    <source>
        <dbReference type="ARBA" id="ARBA00022714"/>
    </source>
</evidence>
<accession>A0A835Y282</accession>
<comment type="similarity">
    <text evidence="1">Belongs to the glutaredoxin family. CGFS subfamily.</text>
</comment>
<name>A0A835Y282_9CHLO</name>
<evidence type="ECO:0000313" key="9">
    <source>
        <dbReference type="Proteomes" id="UP000612055"/>
    </source>
</evidence>
<keyword evidence="4" id="KW-0408">Iron</keyword>
<protein>
    <recommendedName>
        <fullName evidence="7">Glutaredoxin domain-containing protein</fullName>
    </recommendedName>
</protein>
<dbReference type="SUPFAM" id="SSF52833">
    <property type="entry name" value="Thioredoxin-like"/>
    <property type="match status" value="1"/>
</dbReference>
<dbReference type="GO" id="GO:0046872">
    <property type="term" value="F:metal ion binding"/>
    <property type="evidence" value="ECO:0007669"/>
    <property type="project" value="UniProtKB-KW"/>
</dbReference>
<dbReference type="NCBIfam" id="TIGR00365">
    <property type="entry name" value="Grx4 family monothiol glutaredoxin"/>
    <property type="match status" value="1"/>
</dbReference>
<dbReference type="Gene3D" id="3.40.30.10">
    <property type="entry name" value="Glutaredoxin"/>
    <property type="match status" value="1"/>
</dbReference>
<comment type="caution">
    <text evidence="8">The sequence shown here is derived from an EMBL/GenBank/DDBJ whole genome shotgun (WGS) entry which is preliminary data.</text>
</comment>
<dbReference type="AlphaFoldDB" id="A0A835Y282"/>
<dbReference type="GO" id="GO:0005759">
    <property type="term" value="C:mitochondrial matrix"/>
    <property type="evidence" value="ECO:0007669"/>
    <property type="project" value="TreeGrafter"/>
</dbReference>
<evidence type="ECO:0000259" key="7">
    <source>
        <dbReference type="Pfam" id="PF00462"/>
    </source>
</evidence>
<sequence length="156" mass="16804">MLARVAAGALARTRQAVPAPAWLLQRKFSNEADSHDDFKPKYSGGAAPSVEDHIKHVVAADKVHLFMKGTPEAPQCGFSRMACVVLQAYGVPFGATNVLADPAMREGIKKFTSWPTIPQVFVNGEFVGGCDILMSMHDNGELEKLLDPIRKAAGAK</sequence>
<dbReference type="PANTHER" id="PTHR10293:SF16">
    <property type="entry name" value="GLUTAREDOXIN-RELATED PROTEIN 5, MITOCHONDRIAL"/>
    <property type="match status" value="1"/>
</dbReference>
<evidence type="ECO:0000256" key="4">
    <source>
        <dbReference type="ARBA" id="ARBA00023004"/>
    </source>
</evidence>
<dbReference type="InterPro" id="IPR002109">
    <property type="entry name" value="Glutaredoxin"/>
</dbReference>
<dbReference type="GO" id="GO:0051537">
    <property type="term" value="F:2 iron, 2 sulfur cluster binding"/>
    <property type="evidence" value="ECO:0007669"/>
    <property type="project" value="UniProtKB-KW"/>
</dbReference>
<reference evidence="8" key="1">
    <citation type="journal article" date="2020" name="bioRxiv">
        <title>Comparative genomics of Chlamydomonas.</title>
        <authorList>
            <person name="Craig R.J."/>
            <person name="Hasan A.R."/>
            <person name="Ness R.W."/>
            <person name="Keightley P.D."/>
        </authorList>
    </citation>
    <scope>NUCLEOTIDE SEQUENCE</scope>
    <source>
        <strain evidence="8">CCAP 11/70</strain>
    </source>
</reference>
<dbReference type="CDD" id="cd03028">
    <property type="entry name" value="GRX_PICOT_like"/>
    <property type="match status" value="1"/>
</dbReference>
<gene>
    <name evidence="8" type="ORF">HYH03_008463</name>
</gene>
<proteinExistence type="inferred from homology"/>
<dbReference type="InterPro" id="IPR033658">
    <property type="entry name" value="GRX_PICOT-like"/>
</dbReference>
<evidence type="ECO:0000256" key="6">
    <source>
        <dbReference type="ARBA" id="ARBA00023284"/>
    </source>
</evidence>
<keyword evidence="3" id="KW-0479">Metal-binding</keyword>
<evidence type="ECO:0000313" key="8">
    <source>
        <dbReference type="EMBL" id="KAG2493328.1"/>
    </source>
</evidence>
<evidence type="ECO:0000256" key="3">
    <source>
        <dbReference type="ARBA" id="ARBA00022723"/>
    </source>
</evidence>
<dbReference type="InterPro" id="IPR036249">
    <property type="entry name" value="Thioredoxin-like_sf"/>
</dbReference>
<dbReference type="FunFam" id="3.40.30.10:FF:000005">
    <property type="entry name" value="Glutaredoxin 5"/>
    <property type="match status" value="1"/>
</dbReference>
<keyword evidence="6" id="KW-0676">Redox-active center</keyword>
<dbReference type="Pfam" id="PF00462">
    <property type="entry name" value="Glutaredoxin"/>
    <property type="match status" value="1"/>
</dbReference>
<evidence type="ECO:0000256" key="1">
    <source>
        <dbReference type="ARBA" id="ARBA00008983"/>
    </source>
</evidence>
<dbReference type="InterPro" id="IPR004480">
    <property type="entry name" value="Monothiol_GRX-rel"/>
</dbReference>
<dbReference type="EMBL" id="JAEHOE010000038">
    <property type="protein sequence ID" value="KAG2493328.1"/>
    <property type="molecule type" value="Genomic_DNA"/>
</dbReference>
<dbReference type="Proteomes" id="UP000612055">
    <property type="component" value="Unassembled WGS sequence"/>
</dbReference>
<keyword evidence="5" id="KW-0411">Iron-sulfur</keyword>
<organism evidence="8 9">
    <name type="scientific">Edaphochlamys debaryana</name>
    <dbReference type="NCBI Taxonomy" id="47281"/>
    <lineage>
        <taxon>Eukaryota</taxon>
        <taxon>Viridiplantae</taxon>
        <taxon>Chlorophyta</taxon>
        <taxon>core chlorophytes</taxon>
        <taxon>Chlorophyceae</taxon>
        <taxon>CS clade</taxon>
        <taxon>Chlamydomonadales</taxon>
        <taxon>Chlamydomonadales incertae sedis</taxon>
        <taxon>Edaphochlamys</taxon>
    </lineage>
</organism>
<evidence type="ECO:0000256" key="5">
    <source>
        <dbReference type="ARBA" id="ARBA00023014"/>
    </source>
</evidence>